<name>M2QIS5_CERS8</name>
<dbReference type="InterPro" id="IPR008146">
    <property type="entry name" value="Gln_synth_cat_dom"/>
</dbReference>
<dbReference type="SMART" id="SM01230">
    <property type="entry name" value="Gln-synt_C"/>
    <property type="match status" value="1"/>
</dbReference>
<dbReference type="EMBL" id="KB445814">
    <property type="protein sequence ID" value="EMD31990.1"/>
    <property type="molecule type" value="Genomic_DNA"/>
</dbReference>
<dbReference type="STRING" id="914234.M2QIS5"/>
<protein>
    <recommendedName>
        <fullName evidence="5">GS catalytic domain-containing protein</fullName>
    </recommendedName>
</protein>
<evidence type="ECO:0000313" key="7">
    <source>
        <dbReference type="Proteomes" id="UP000016930"/>
    </source>
</evidence>
<dbReference type="HOGENOM" id="CLU_017290_6_1_1"/>
<comment type="similarity">
    <text evidence="2 3">Belongs to the glutamine synthetase family.</text>
</comment>
<dbReference type="GO" id="GO:0004356">
    <property type="term" value="F:glutamine synthetase activity"/>
    <property type="evidence" value="ECO:0007669"/>
    <property type="project" value="InterPro"/>
</dbReference>
<dbReference type="PANTHER" id="PTHR43785:SF2">
    <property type="entry name" value="TYPE-1 GLUTAMINE SYNTHETASE 1"/>
    <property type="match status" value="1"/>
</dbReference>
<evidence type="ECO:0000256" key="3">
    <source>
        <dbReference type="RuleBase" id="RU000384"/>
    </source>
</evidence>
<accession>M2QIS5</accession>
<dbReference type="PROSITE" id="PS51987">
    <property type="entry name" value="GS_CATALYTIC"/>
    <property type="match status" value="1"/>
</dbReference>
<dbReference type="SUPFAM" id="SSF55931">
    <property type="entry name" value="Glutamine synthetase/guanido kinase"/>
    <property type="match status" value="1"/>
</dbReference>
<keyword evidence="1" id="KW-0436">Ligase</keyword>
<dbReference type="InterPro" id="IPR014746">
    <property type="entry name" value="Gln_synth/guanido_kin_cat_dom"/>
</dbReference>
<dbReference type="OrthoDB" id="3364440at2759"/>
<sequence>MSSTSQDAAPYGVVYSPHAAPATQVRSKKDLTVALSSYGIRYVRIQWVDFTNTVRVRVLSASYFDKLLEGPRPGVCIAKVALGLVGVLLAEGFSGTGEHLYVVDITSFRVCAYAPGHASVMGWFQEKIPSPTAGPTIDICPRTLVKRIADEANAKAGLSFLVGFESEFIILSETSPKPVAVNNADWSCAAKLFSGSKETAILEEIADALQAGGIELQMYHAEAAPGQFEVVTGPLPPLEAADALIFTRQTIYNITNKHGYRATFAPRLHNDNCGSAAHMHLSVHSSRPDSPSSFSRADAARAPTLSPNERSFLQSLLTHLPAVCALTMPTRASYARMLDGIWSGGTYASWGTDNREAPVRLCGPPGAHHFELKCVDGTSTPHLAIAAVLSAGVRGVLDGALLTSGDCVIPAALMNEAQRKEVGLENPGRLPRTVEDARVSLRNDEVLREGLGTNFVEKYLAVNLTLDDFLGASTEDATVTRLVEYY</sequence>
<evidence type="ECO:0000313" key="6">
    <source>
        <dbReference type="EMBL" id="EMD31990.1"/>
    </source>
</evidence>
<dbReference type="AlphaFoldDB" id="M2QIS5"/>
<feature type="region of interest" description="Disordered" evidence="4">
    <location>
        <begin position="282"/>
        <end position="301"/>
    </location>
</feature>
<dbReference type="Proteomes" id="UP000016930">
    <property type="component" value="Unassembled WGS sequence"/>
</dbReference>
<dbReference type="PANTHER" id="PTHR43785">
    <property type="entry name" value="GAMMA-GLUTAMYLPUTRESCINE SYNTHETASE"/>
    <property type="match status" value="1"/>
</dbReference>
<keyword evidence="7" id="KW-1185">Reference proteome</keyword>
<dbReference type="Pfam" id="PF00120">
    <property type="entry name" value="Gln-synt_C"/>
    <property type="match status" value="1"/>
</dbReference>
<evidence type="ECO:0000256" key="1">
    <source>
        <dbReference type="ARBA" id="ARBA00022598"/>
    </source>
</evidence>
<evidence type="ECO:0000256" key="2">
    <source>
        <dbReference type="PROSITE-ProRule" id="PRU01331"/>
    </source>
</evidence>
<reference evidence="6 7" key="1">
    <citation type="journal article" date="2012" name="Proc. Natl. Acad. Sci. U.S.A.">
        <title>Comparative genomics of Ceriporiopsis subvermispora and Phanerochaete chrysosporium provide insight into selective ligninolysis.</title>
        <authorList>
            <person name="Fernandez-Fueyo E."/>
            <person name="Ruiz-Duenas F.J."/>
            <person name="Ferreira P."/>
            <person name="Floudas D."/>
            <person name="Hibbett D.S."/>
            <person name="Canessa P."/>
            <person name="Larrondo L.F."/>
            <person name="James T.Y."/>
            <person name="Seelenfreund D."/>
            <person name="Lobos S."/>
            <person name="Polanco R."/>
            <person name="Tello M."/>
            <person name="Honda Y."/>
            <person name="Watanabe T."/>
            <person name="Watanabe T."/>
            <person name="Ryu J.S."/>
            <person name="Kubicek C.P."/>
            <person name="Schmoll M."/>
            <person name="Gaskell J."/>
            <person name="Hammel K.E."/>
            <person name="St John F.J."/>
            <person name="Vanden Wymelenberg A."/>
            <person name="Sabat G."/>
            <person name="Splinter BonDurant S."/>
            <person name="Syed K."/>
            <person name="Yadav J.S."/>
            <person name="Doddapaneni H."/>
            <person name="Subramanian V."/>
            <person name="Lavin J.L."/>
            <person name="Oguiza J.A."/>
            <person name="Perez G."/>
            <person name="Pisabarro A.G."/>
            <person name="Ramirez L."/>
            <person name="Santoyo F."/>
            <person name="Master E."/>
            <person name="Coutinho P.M."/>
            <person name="Henrissat B."/>
            <person name="Lombard V."/>
            <person name="Magnuson J.K."/>
            <person name="Kuees U."/>
            <person name="Hori C."/>
            <person name="Igarashi K."/>
            <person name="Samejima M."/>
            <person name="Held B.W."/>
            <person name="Barry K.W."/>
            <person name="LaButti K.M."/>
            <person name="Lapidus A."/>
            <person name="Lindquist E.A."/>
            <person name="Lucas S.M."/>
            <person name="Riley R."/>
            <person name="Salamov A.A."/>
            <person name="Hoffmeister D."/>
            <person name="Schwenk D."/>
            <person name="Hadar Y."/>
            <person name="Yarden O."/>
            <person name="de Vries R.P."/>
            <person name="Wiebenga A."/>
            <person name="Stenlid J."/>
            <person name="Eastwood D."/>
            <person name="Grigoriev I.V."/>
            <person name="Berka R.M."/>
            <person name="Blanchette R.A."/>
            <person name="Kersten P."/>
            <person name="Martinez A.T."/>
            <person name="Vicuna R."/>
            <person name="Cullen D."/>
        </authorList>
    </citation>
    <scope>NUCLEOTIDE SEQUENCE [LARGE SCALE GENOMIC DNA]</scope>
    <source>
        <strain evidence="6 7">B</strain>
    </source>
</reference>
<proteinExistence type="inferred from homology"/>
<dbReference type="Gene3D" id="3.30.590.10">
    <property type="entry name" value="Glutamine synthetase/guanido kinase, catalytic domain"/>
    <property type="match status" value="1"/>
</dbReference>
<feature type="domain" description="GS catalytic" evidence="5">
    <location>
        <begin position="141"/>
        <end position="486"/>
    </location>
</feature>
<gene>
    <name evidence="6" type="ORF">CERSUDRAFT_119297</name>
</gene>
<organism evidence="6 7">
    <name type="scientific">Ceriporiopsis subvermispora (strain B)</name>
    <name type="common">White-rot fungus</name>
    <name type="synonym">Gelatoporia subvermispora</name>
    <dbReference type="NCBI Taxonomy" id="914234"/>
    <lineage>
        <taxon>Eukaryota</taxon>
        <taxon>Fungi</taxon>
        <taxon>Dikarya</taxon>
        <taxon>Basidiomycota</taxon>
        <taxon>Agaricomycotina</taxon>
        <taxon>Agaricomycetes</taxon>
        <taxon>Polyporales</taxon>
        <taxon>Gelatoporiaceae</taxon>
        <taxon>Gelatoporia</taxon>
    </lineage>
</organism>
<feature type="compositionally biased region" description="Low complexity" evidence="4">
    <location>
        <begin position="288"/>
        <end position="301"/>
    </location>
</feature>
<evidence type="ECO:0000256" key="4">
    <source>
        <dbReference type="SAM" id="MobiDB-lite"/>
    </source>
</evidence>
<evidence type="ECO:0000259" key="5">
    <source>
        <dbReference type="PROSITE" id="PS51987"/>
    </source>
</evidence>